<dbReference type="PANTHER" id="PTHR21091">
    <property type="entry name" value="METHYLTETRAHYDROFOLATE:HOMOCYSTEINE METHYLTRANSFERASE RELATED"/>
    <property type="match status" value="1"/>
</dbReference>
<dbReference type="UniPathway" id="UPA00251">
    <property type="reaction ID" value="UER00321"/>
</dbReference>
<proteinExistence type="inferred from homology"/>
<keyword evidence="7 11" id="KW-0210">Decarboxylase</keyword>
<dbReference type="GO" id="GO:0009507">
    <property type="term" value="C:chloroplast"/>
    <property type="evidence" value="ECO:0007669"/>
    <property type="project" value="UniProtKB-SubCell"/>
</dbReference>
<dbReference type="InterPro" id="IPR000257">
    <property type="entry name" value="Uroporphyrinogen_deCOase"/>
</dbReference>
<evidence type="ECO:0000256" key="6">
    <source>
        <dbReference type="ARBA" id="ARBA00012288"/>
    </source>
</evidence>
<keyword evidence="8 11" id="KW-0456">Lyase</keyword>
<evidence type="ECO:0000256" key="7">
    <source>
        <dbReference type="ARBA" id="ARBA00022793"/>
    </source>
</evidence>
<evidence type="ECO:0000256" key="2">
    <source>
        <dbReference type="ARBA" id="ARBA00004229"/>
    </source>
</evidence>
<comment type="similarity">
    <text evidence="4 12">Belongs to the uroporphyrinogen decarboxylase family.</text>
</comment>
<keyword evidence="9 11" id="KW-0627">Porphyrin biosynthesis</keyword>
<protein>
    <recommendedName>
        <fullName evidence="6 11">Uroporphyrinogen decarboxylase</fullName>
        <ecNumber evidence="6 11">4.1.1.37</ecNumber>
    </recommendedName>
</protein>
<dbReference type="InterPro" id="IPR038071">
    <property type="entry name" value="UROD/MetE-like_sf"/>
</dbReference>
<evidence type="ECO:0000256" key="9">
    <source>
        <dbReference type="ARBA" id="ARBA00023244"/>
    </source>
</evidence>
<comment type="subcellular location">
    <subcellularLocation>
        <location evidence="2">Plastid</location>
        <location evidence="2">Chloroplast</location>
    </subcellularLocation>
</comment>
<dbReference type="FunFam" id="3.20.20.210:FF:000006">
    <property type="entry name" value="Uroporphyrinogen decarboxylase"/>
    <property type="match status" value="1"/>
</dbReference>
<dbReference type="PANTHER" id="PTHR21091:SF174">
    <property type="entry name" value="UROPORPHYRINOGEN DECARBOXYLASE"/>
    <property type="match status" value="1"/>
</dbReference>
<dbReference type="eggNOG" id="KOG2872">
    <property type="taxonomic scope" value="Eukaryota"/>
</dbReference>
<dbReference type="GeneID" id="17044762"/>
<evidence type="ECO:0000256" key="12">
    <source>
        <dbReference type="RuleBase" id="RU004169"/>
    </source>
</evidence>
<dbReference type="EC" id="4.1.1.37" evidence="6 11"/>
<organism evidence="15 16">
    <name type="scientific">Coccomyxa subellipsoidea (strain C-169)</name>
    <name type="common">Green microalga</name>
    <dbReference type="NCBI Taxonomy" id="574566"/>
    <lineage>
        <taxon>Eukaryota</taxon>
        <taxon>Viridiplantae</taxon>
        <taxon>Chlorophyta</taxon>
        <taxon>core chlorophytes</taxon>
        <taxon>Trebouxiophyceae</taxon>
        <taxon>Trebouxiophyceae incertae sedis</taxon>
        <taxon>Coccomyxaceae</taxon>
        <taxon>Coccomyxa</taxon>
        <taxon>Coccomyxa subellipsoidea</taxon>
    </lineage>
</organism>
<dbReference type="STRING" id="574566.I0Z7Y3"/>
<dbReference type="GO" id="GO:0004853">
    <property type="term" value="F:uroporphyrinogen decarboxylase activity"/>
    <property type="evidence" value="ECO:0007669"/>
    <property type="project" value="UniProtKB-EC"/>
</dbReference>
<dbReference type="Pfam" id="PF01208">
    <property type="entry name" value="URO-D"/>
    <property type="match status" value="1"/>
</dbReference>
<evidence type="ECO:0000256" key="3">
    <source>
        <dbReference type="ARBA" id="ARBA00004804"/>
    </source>
</evidence>
<evidence type="ECO:0000256" key="8">
    <source>
        <dbReference type="ARBA" id="ARBA00023239"/>
    </source>
</evidence>
<evidence type="ECO:0000313" key="15">
    <source>
        <dbReference type="EMBL" id="EIE26752.1"/>
    </source>
</evidence>
<comment type="catalytic activity">
    <reaction evidence="10 11">
        <text>uroporphyrinogen III + 4 H(+) = coproporphyrinogen III + 4 CO2</text>
        <dbReference type="Rhea" id="RHEA:19865"/>
        <dbReference type="ChEBI" id="CHEBI:15378"/>
        <dbReference type="ChEBI" id="CHEBI:16526"/>
        <dbReference type="ChEBI" id="CHEBI:57308"/>
        <dbReference type="ChEBI" id="CHEBI:57309"/>
        <dbReference type="EC" id="4.1.1.37"/>
    </reaction>
</comment>
<comment type="pathway">
    <text evidence="3 11">Porphyrin-containing compound metabolism; protoporphyrin-IX biosynthesis; coproporphyrinogen-III from 5-aminolevulinate: step 4/4.</text>
</comment>
<evidence type="ECO:0000313" key="16">
    <source>
        <dbReference type="Proteomes" id="UP000007264"/>
    </source>
</evidence>
<dbReference type="GO" id="GO:0006782">
    <property type="term" value="P:protoporphyrinogen IX biosynthetic process"/>
    <property type="evidence" value="ECO:0007669"/>
    <property type="project" value="UniProtKB-UniPathway"/>
</dbReference>
<evidence type="ECO:0000256" key="1">
    <source>
        <dbReference type="ARBA" id="ARBA00002448"/>
    </source>
</evidence>
<evidence type="ECO:0000256" key="10">
    <source>
        <dbReference type="ARBA" id="ARBA00048033"/>
    </source>
</evidence>
<feature type="domain" description="Uroporphyrinogen decarboxylase (URO-D)" evidence="14">
    <location>
        <begin position="178"/>
        <end position="194"/>
    </location>
</feature>
<evidence type="ECO:0000256" key="11">
    <source>
        <dbReference type="RuleBase" id="RU000554"/>
    </source>
</evidence>
<dbReference type="CDD" id="cd00717">
    <property type="entry name" value="URO-D"/>
    <property type="match status" value="1"/>
</dbReference>
<dbReference type="PROSITE" id="PS00907">
    <property type="entry name" value="UROD_2"/>
    <property type="match status" value="1"/>
</dbReference>
<sequence length="413" mass="45640">MQTQLHAQFQGITSTFTTRRPSCCHTSRRLNAHNIVRCSAEDPLLLRVARGEDAERTPVWLMRQAGRYMAEFRKYSDRLPFRERSENAEIATELSLQPWRAFQPDGVIMFSDILTPLPVLGIEFDIVRGKGPAISIPIRTMEQVRALRPMEDPDSSLPFIRQILTNLRSEVGNASTVLGFVGAPWTLAAYSMEGTFQKQCMATKKIMTAQPAVLHALLDHLTEALIVYVCHQIDSGAQVVQLFDSWAGLLSPAQFAEFSLPYAQRVIDGVRAQRPDTPLIFHANGGTGKLDKVAQCSADVIGLDWHTDMADARRQLGAGRVLQGNMDPMLLFAPQDVLRREVTKVLHAAGPRKHILNVGHGVAQGTPEENVGLFCELARQSASIHAQAEISLTDEDMQALNRLGQSEVGLVGC</sequence>
<dbReference type="PROSITE" id="PS00906">
    <property type="entry name" value="UROD_1"/>
    <property type="match status" value="1"/>
</dbReference>
<dbReference type="Gene3D" id="3.20.20.210">
    <property type="match status" value="1"/>
</dbReference>
<dbReference type="InterPro" id="IPR006361">
    <property type="entry name" value="Uroporphyrinogen_deCO2ase_HemE"/>
</dbReference>
<dbReference type="KEGG" id="csl:COCSUDRAFT_12409"/>
<evidence type="ECO:0000256" key="4">
    <source>
        <dbReference type="ARBA" id="ARBA00009935"/>
    </source>
</evidence>
<dbReference type="HAMAP" id="MF_00218">
    <property type="entry name" value="URO_D"/>
    <property type="match status" value="1"/>
</dbReference>
<dbReference type="AlphaFoldDB" id="I0Z7Y3"/>
<keyword evidence="16" id="KW-1185">Reference proteome</keyword>
<dbReference type="OrthoDB" id="339900at2759"/>
<reference evidence="15 16" key="1">
    <citation type="journal article" date="2012" name="Genome Biol.">
        <title>The genome of the polar eukaryotic microalga coccomyxa subellipsoidea reveals traits of cold adaptation.</title>
        <authorList>
            <person name="Blanc G."/>
            <person name="Agarkova I."/>
            <person name="Grimwood J."/>
            <person name="Kuo A."/>
            <person name="Brueggeman A."/>
            <person name="Dunigan D."/>
            <person name="Gurnon J."/>
            <person name="Ladunga I."/>
            <person name="Lindquist E."/>
            <person name="Lucas S."/>
            <person name="Pangilinan J."/>
            <person name="Proschold T."/>
            <person name="Salamov A."/>
            <person name="Schmutz J."/>
            <person name="Weeks D."/>
            <person name="Yamada T."/>
            <person name="Claverie J.M."/>
            <person name="Grigoriev I."/>
            <person name="Van Etten J."/>
            <person name="Lomsadze A."/>
            <person name="Borodovsky M."/>
        </authorList>
    </citation>
    <scope>NUCLEOTIDE SEQUENCE [LARGE SCALE GENOMIC DNA]</scope>
    <source>
        <strain evidence="15 16">C-169</strain>
    </source>
</reference>
<comment type="subunit">
    <text evidence="5">Homodimer.</text>
</comment>
<evidence type="ECO:0000259" key="14">
    <source>
        <dbReference type="PROSITE" id="PS00907"/>
    </source>
</evidence>
<comment type="caution">
    <text evidence="15">The sequence shown here is derived from an EMBL/GenBank/DDBJ whole genome shotgun (WGS) entry which is preliminary data.</text>
</comment>
<feature type="domain" description="Uroporphyrinogen decarboxylase (URO-D)" evidence="13">
    <location>
        <begin position="58"/>
        <end position="67"/>
    </location>
</feature>
<evidence type="ECO:0000256" key="5">
    <source>
        <dbReference type="ARBA" id="ARBA00011738"/>
    </source>
</evidence>
<comment type="function">
    <text evidence="1">Catalyzes the decarboxylation of four acetate groups of uroporphyrinogen-III to yield coproporphyrinogen-III.</text>
</comment>
<evidence type="ECO:0000259" key="13">
    <source>
        <dbReference type="PROSITE" id="PS00906"/>
    </source>
</evidence>
<dbReference type="EMBL" id="AGSI01000002">
    <property type="protein sequence ID" value="EIE26752.1"/>
    <property type="molecule type" value="Genomic_DNA"/>
</dbReference>
<accession>I0Z7Y3</accession>
<dbReference type="RefSeq" id="XP_005651296.1">
    <property type="nucleotide sequence ID" value="XM_005651239.1"/>
</dbReference>
<gene>
    <name evidence="15" type="ORF">COCSUDRAFT_12409</name>
</gene>
<dbReference type="Proteomes" id="UP000007264">
    <property type="component" value="Unassembled WGS sequence"/>
</dbReference>
<name>I0Z7Y3_COCSC</name>
<dbReference type="NCBIfam" id="TIGR01464">
    <property type="entry name" value="hemE"/>
    <property type="match status" value="1"/>
</dbReference>
<dbReference type="SUPFAM" id="SSF51726">
    <property type="entry name" value="UROD/MetE-like"/>
    <property type="match status" value="1"/>
</dbReference>